<keyword evidence="1" id="KW-0805">Transcription regulation</keyword>
<dbReference type="GO" id="GO:0003677">
    <property type="term" value="F:DNA binding"/>
    <property type="evidence" value="ECO:0007669"/>
    <property type="project" value="UniProtKB-KW"/>
</dbReference>
<dbReference type="InterPro" id="IPR010982">
    <property type="entry name" value="Lambda_DNA-bd_dom_sf"/>
</dbReference>
<evidence type="ECO:0000256" key="2">
    <source>
        <dbReference type="ARBA" id="ARBA00023125"/>
    </source>
</evidence>
<gene>
    <name evidence="5" type="ORF">EDD54_0410</name>
</gene>
<protein>
    <submittedName>
        <fullName evidence="5">Putative transcriptional regulator</fullName>
    </submittedName>
</protein>
<evidence type="ECO:0000256" key="1">
    <source>
        <dbReference type="ARBA" id="ARBA00023015"/>
    </source>
</evidence>
<name>A0A4R6RJE9_9HYPH</name>
<keyword evidence="6" id="KW-1185">Reference proteome</keyword>
<dbReference type="AlphaFoldDB" id="A0A4R6RJE9"/>
<reference evidence="5 6" key="1">
    <citation type="submission" date="2019-03" db="EMBL/GenBank/DDBJ databases">
        <title>Genomic Encyclopedia of Type Strains, Phase IV (KMG-IV): sequencing the most valuable type-strain genomes for metagenomic binning, comparative biology and taxonomic classification.</title>
        <authorList>
            <person name="Goeker M."/>
        </authorList>
    </citation>
    <scope>NUCLEOTIDE SEQUENCE [LARGE SCALE GENOMIC DNA]</scope>
    <source>
        <strain evidence="5 6">DSM 102969</strain>
    </source>
</reference>
<dbReference type="Proteomes" id="UP000294547">
    <property type="component" value="Unassembled WGS sequence"/>
</dbReference>
<dbReference type="Pfam" id="PF01381">
    <property type="entry name" value="HTH_3"/>
    <property type="match status" value="1"/>
</dbReference>
<keyword evidence="2" id="KW-0238">DNA-binding</keyword>
<feature type="domain" description="HTH cro/C1-type" evidence="4">
    <location>
        <begin position="36"/>
        <end position="72"/>
    </location>
</feature>
<dbReference type="OrthoDB" id="461984at2"/>
<dbReference type="PROSITE" id="PS50943">
    <property type="entry name" value="HTH_CROC1"/>
    <property type="match status" value="1"/>
</dbReference>
<comment type="caution">
    <text evidence="5">The sequence shown here is derived from an EMBL/GenBank/DDBJ whole genome shotgun (WGS) entry which is preliminary data.</text>
</comment>
<dbReference type="PANTHER" id="PTHR36511">
    <property type="entry name" value="MERR FAMILY BACTERIAL REGULATORY PROTEIN"/>
    <property type="match status" value="1"/>
</dbReference>
<evidence type="ECO:0000313" key="5">
    <source>
        <dbReference type="EMBL" id="TDP86532.1"/>
    </source>
</evidence>
<dbReference type="Gene3D" id="1.10.260.40">
    <property type="entry name" value="lambda repressor-like DNA-binding domains"/>
    <property type="match status" value="1"/>
</dbReference>
<organism evidence="5 6">
    <name type="scientific">Oharaeibacter diazotrophicus</name>
    <dbReference type="NCBI Taxonomy" id="1920512"/>
    <lineage>
        <taxon>Bacteria</taxon>
        <taxon>Pseudomonadati</taxon>
        <taxon>Pseudomonadota</taxon>
        <taxon>Alphaproteobacteria</taxon>
        <taxon>Hyphomicrobiales</taxon>
        <taxon>Pleomorphomonadaceae</taxon>
        <taxon>Oharaeibacter</taxon>
    </lineage>
</organism>
<keyword evidence="3" id="KW-0804">Transcription</keyword>
<accession>A0A4R6RJE9</accession>
<dbReference type="CDD" id="cd00093">
    <property type="entry name" value="HTH_XRE"/>
    <property type="match status" value="1"/>
</dbReference>
<evidence type="ECO:0000313" key="6">
    <source>
        <dbReference type="Proteomes" id="UP000294547"/>
    </source>
</evidence>
<dbReference type="InterPro" id="IPR001387">
    <property type="entry name" value="Cro/C1-type_HTH"/>
</dbReference>
<dbReference type="InterPro" id="IPR052359">
    <property type="entry name" value="HTH-type_reg/antitoxin"/>
</dbReference>
<evidence type="ECO:0000256" key="3">
    <source>
        <dbReference type="ARBA" id="ARBA00023163"/>
    </source>
</evidence>
<proteinExistence type="predicted"/>
<evidence type="ECO:0000259" key="4">
    <source>
        <dbReference type="PROSITE" id="PS50943"/>
    </source>
</evidence>
<sequence>MSDFGRDLIESANEALAIAEGRATPVRVIPVAEVDVAAIRRRLGLSQVRFAKRFGLVPATVRDWEQGRRTPDHTATALLRVIAYAPETVERALAAEAIARPSET</sequence>
<dbReference type="SUPFAM" id="SSF47413">
    <property type="entry name" value="lambda repressor-like DNA-binding domains"/>
    <property type="match status" value="1"/>
</dbReference>
<dbReference type="RefSeq" id="WP_126537050.1">
    <property type="nucleotide sequence ID" value="NZ_BSPM01000008.1"/>
</dbReference>
<dbReference type="SMART" id="SM00530">
    <property type="entry name" value="HTH_XRE"/>
    <property type="match status" value="1"/>
</dbReference>
<dbReference type="PANTHER" id="PTHR36511:SF4">
    <property type="entry name" value="ANTITOXIN MQSA"/>
    <property type="match status" value="1"/>
</dbReference>
<dbReference type="EMBL" id="SNXY01000006">
    <property type="protein sequence ID" value="TDP86532.1"/>
    <property type="molecule type" value="Genomic_DNA"/>
</dbReference>